<keyword evidence="2" id="KW-1185">Reference proteome</keyword>
<dbReference type="OrthoDB" id="1450972at2"/>
<organism evidence="1 2">
    <name type="scientific">Arenibacter echinorum</name>
    <dbReference type="NCBI Taxonomy" id="440515"/>
    <lineage>
        <taxon>Bacteria</taxon>
        <taxon>Pseudomonadati</taxon>
        <taxon>Bacteroidota</taxon>
        <taxon>Flavobacteriia</taxon>
        <taxon>Flavobacteriales</taxon>
        <taxon>Flavobacteriaceae</taxon>
        <taxon>Arenibacter</taxon>
    </lineage>
</organism>
<dbReference type="RefSeq" id="WP_111621901.1">
    <property type="nucleotide sequence ID" value="NZ_QLLN01000001.1"/>
</dbReference>
<evidence type="ECO:0000313" key="1">
    <source>
        <dbReference type="EMBL" id="RAJ15593.1"/>
    </source>
</evidence>
<evidence type="ECO:0000313" key="2">
    <source>
        <dbReference type="Proteomes" id="UP000249696"/>
    </source>
</evidence>
<reference evidence="1 2" key="1">
    <citation type="submission" date="2018-06" db="EMBL/GenBank/DDBJ databases">
        <title>Genomic Encyclopedia of Archaeal and Bacterial Type Strains, Phase II (KMG-II): from individual species to whole genera.</title>
        <authorList>
            <person name="Goeker M."/>
        </authorList>
    </citation>
    <scope>NUCLEOTIDE SEQUENCE [LARGE SCALE GENOMIC DNA]</scope>
    <source>
        <strain evidence="1 2">DSM 23522</strain>
    </source>
</reference>
<sequence>MKTMTCKQLGGACDMEFKAETFEEMAEKSKKHGMAMFQAGEAEHLEAMTKMQELMKSPGAMANWFENKRKEFEALPNNN</sequence>
<protein>
    <submittedName>
        <fullName evidence="1">Uncharacterized protein</fullName>
    </submittedName>
</protein>
<dbReference type="Proteomes" id="UP000249696">
    <property type="component" value="Unassembled WGS sequence"/>
</dbReference>
<comment type="caution">
    <text evidence="1">The sequence shown here is derived from an EMBL/GenBank/DDBJ whole genome shotgun (WGS) entry which is preliminary data.</text>
</comment>
<accession>A0A327RJD5</accession>
<name>A0A327RJD5_9FLAO</name>
<proteinExistence type="predicted"/>
<dbReference type="AlphaFoldDB" id="A0A327RJD5"/>
<gene>
    <name evidence="1" type="ORF">LV92_00291</name>
</gene>
<dbReference type="EMBL" id="QLLN01000001">
    <property type="protein sequence ID" value="RAJ15593.1"/>
    <property type="molecule type" value="Genomic_DNA"/>
</dbReference>